<organism evidence="2 3">
    <name type="scientific">Flaviaesturariibacter amylovorans</name>
    <dbReference type="NCBI Taxonomy" id="1084520"/>
    <lineage>
        <taxon>Bacteria</taxon>
        <taxon>Pseudomonadati</taxon>
        <taxon>Bacteroidota</taxon>
        <taxon>Chitinophagia</taxon>
        <taxon>Chitinophagales</taxon>
        <taxon>Chitinophagaceae</taxon>
        <taxon>Flaviaestuariibacter</taxon>
    </lineage>
</organism>
<accession>A0ABP8GPJ1</accession>
<keyword evidence="3" id="KW-1185">Reference proteome</keyword>
<gene>
    <name evidence="2" type="ORF">GCM10023184_17640</name>
</gene>
<dbReference type="EMBL" id="BAABGY010000007">
    <property type="protein sequence ID" value="GAA4328019.1"/>
    <property type="molecule type" value="Genomic_DNA"/>
</dbReference>
<evidence type="ECO:0000313" key="2">
    <source>
        <dbReference type="EMBL" id="GAA4328019.1"/>
    </source>
</evidence>
<feature type="region of interest" description="Disordered" evidence="1">
    <location>
        <begin position="1"/>
        <end position="39"/>
    </location>
</feature>
<dbReference type="RefSeq" id="WP_345255168.1">
    <property type="nucleotide sequence ID" value="NZ_BAABGY010000007.1"/>
</dbReference>
<reference evidence="3" key="1">
    <citation type="journal article" date="2019" name="Int. J. Syst. Evol. Microbiol.">
        <title>The Global Catalogue of Microorganisms (GCM) 10K type strain sequencing project: providing services to taxonomists for standard genome sequencing and annotation.</title>
        <authorList>
            <consortium name="The Broad Institute Genomics Platform"/>
            <consortium name="The Broad Institute Genome Sequencing Center for Infectious Disease"/>
            <person name="Wu L."/>
            <person name="Ma J."/>
        </authorList>
    </citation>
    <scope>NUCLEOTIDE SEQUENCE [LARGE SCALE GENOMIC DNA]</scope>
    <source>
        <strain evidence="3">JCM 17919</strain>
    </source>
</reference>
<feature type="compositionally biased region" description="Low complexity" evidence="1">
    <location>
        <begin position="1"/>
        <end position="22"/>
    </location>
</feature>
<evidence type="ECO:0000313" key="3">
    <source>
        <dbReference type="Proteomes" id="UP001501725"/>
    </source>
</evidence>
<dbReference type="Proteomes" id="UP001501725">
    <property type="component" value="Unassembled WGS sequence"/>
</dbReference>
<name>A0ABP8GPJ1_9BACT</name>
<sequence>MTRTKTAAKTSTGSKIKAAVKTTAKKATPKQKAPQAPGGFHLLTSDAEGFTMQRIDGFAPSPEVAGAPYAPRPLAWFTNQVGRQVFAYPDKLANILSRYPVEWAGFVPVTDEAHAAKLHEAQRLYRFATAETGEDLVSEWEERAAAMVDPIPNNPFPFAAVTYRKRRYITEGEILQLTPWNMLPFTDHIGATVYALHPTAYNGPVLVEDTAHAAHLCNVAQAHGFRFVFPPWVTGPDEQERRASEIVRDLIAYEAELSELQDLEALTVPELREELRAAIGDYLESDKDGATVEDLVLRMLGGDEWQSRAWHYGEAASRLLCALAIPEIATPLRAAMLSGHYSDLLDFLPRLIEFFGLIQNDMGAAAGMLRADIHNVGDGRDEQRNREDLTGYIREYREKARLRREGMGRVLIA</sequence>
<evidence type="ECO:0000256" key="1">
    <source>
        <dbReference type="SAM" id="MobiDB-lite"/>
    </source>
</evidence>
<protein>
    <submittedName>
        <fullName evidence="2">Uncharacterized protein</fullName>
    </submittedName>
</protein>
<comment type="caution">
    <text evidence="2">The sequence shown here is derived from an EMBL/GenBank/DDBJ whole genome shotgun (WGS) entry which is preliminary data.</text>
</comment>
<proteinExistence type="predicted"/>